<feature type="transmembrane region" description="Helical" evidence="2">
    <location>
        <begin position="406"/>
        <end position="425"/>
    </location>
</feature>
<name>A0A9W6XI22_9STRA</name>
<evidence type="ECO:0000256" key="1">
    <source>
        <dbReference type="SAM" id="MobiDB-lite"/>
    </source>
</evidence>
<evidence type="ECO:0000313" key="4">
    <source>
        <dbReference type="Proteomes" id="UP001165121"/>
    </source>
</evidence>
<feature type="region of interest" description="Disordered" evidence="1">
    <location>
        <begin position="1"/>
        <end position="24"/>
    </location>
</feature>
<feature type="transmembrane region" description="Helical" evidence="2">
    <location>
        <begin position="474"/>
        <end position="495"/>
    </location>
</feature>
<organism evidence="3 4">
    <name type="scientific">Phytophthora fragariaefolia</name>
    <dbReference type="NCBI Taxonomy" id="1490495"/>
    <lineage>
        <taxon>Eukaryota</taxon>
        <taxon>Sar</taxon>
        <taxon>Stramenopiles</taxon>
        <taxon>Oomycota</taxon>
        <taxon>Peronosporomycetes</taxon>
        <taxon>Peronosporales</taxon>
        <taxon>Peronosporaceae</taxon>
        <taxon>Phytophthora</taxon>
    </lineage>
</organism>
<comment type="caution">
    <text evidence="3">The sequence shown here is derived from an EMBL/GenBank/DDBJ whole genome shotgun (WGS) entry which is preliminary data.</text>
</comment>
<keyword evidence="4" id="KW-1185">Reference proteome</keyword>
<sequence length="815" mass="91774">MASIAPSIPDQCDSSFTRDRNQSARTKTWARASGWQEALTQPDIGQCIALSKIRCVFTVVSLALLLTDIPRTGLGVRSLREFYPLQLLPSTAVRFGPFDYPVIHVWCQDNASSEPSGSNFTEFAGMKGDRIVSGARVWPYQYDTLSVGFRGAVDLLNVTKFPSFLLYKPKKGEAEKNAESLIDLTTTFTMLDDFMTSARIKLRPLGNESTVLRYATKHNWIDRIHHYVVQFASTNPAWRLHSLHTPHITNTTHALAICSNAVATKHSPLRPRFCNHPGIWKVNNPMNTSLPPVRLWDHMDLRFQAFKNLYPDLVLDVVLLSSQRLSATSGLLQTTYYNYEALEIVVLTRGRRCMSIKGNWSYPQTGDACTTVFVDDYRYESDRVQTNLVDWYAIIAFLRGGAQAYVWLRLLLLVYGAYVVAGQPVASKRVSDSLLMRTLLILFKIPFEVIVYSSLLPVSGYVLALLLDSSFMDIFLDSFWAAVGGSINIGLVSFLRSTAVQMRNVWLLAFLVSLAVYGVKRSRDYWGDGIPAVRGLVICFTSALTVFGPYKKTTYRDTNIMTLFEIANEGQIMDIIHSNPAGYYNISNYFFDDSAVMLMFCINAVILCAVMIKSLNYLISQGRRNHERSRGIIFSITPMVPCGAHRLWVTSVLSIQFYVPARVLVGAKSDSSRTASSSGAKYEDSPPQTKVRPFNSQLLPKIPSRSATTKRHLLGGEDYNSIEFRSILQLMNIAMFTDPLNFFWLRVLGIPMYLYRIRAIPLRSLDTHSSRFYTVILPYCIDEMEEHVGLGMKDFQLLDSASSRDIPLSVLLQSG</sequence>
<feature type="transmembrane region" description="Helical" evidence="2">
    <location>
        <begin position="445"/>
        <end position="467"/>
    </location>
</feature>
<evidence type="ECO:0000256" key="2">
    <source>
        <dbReference type="SAM" id="Phobius"/>
    </source>
</evidence>
<feature type="transmembrane region" description="Helical" evidence="2">
    <location>
        <begin position="595"/>
        <end position="619"/>
    </location>
</feature>
<dbReference type="OrthoDB" id="68488at2759"/>
<dbReference type="AlphaFoldDB" id="A0A9W6XI22"/>
<keyword evidence="2" id="KW-0472">Membrane</keyword>
<keyword evidence="2" id="KW-1133">Transmembrane helix</keyword>
<evidence type="ECO:0000313" key="3">
    <source>
        <dbReference type="EMBL" id="GMF39704.1"/>
    </source>
</evidence>
<proteinExistence type="predicted"/>
<reference evidence="3" key="1">
    <citation type="submission" date="2023-04" db="EMBL/GenBank/DDBJ databases">
        <title>Phytophthora fragariaefolia NBRC 109709.</title>
        <authorList>
            <person name="Ichikawa N."/>
            <person name="Sato H."/>
            <person name="Tonouchi N."/>
        </authorList>
    </citation>
    <scope>NUCLEOTIDE SEQUENCE</scope>
    <source>
        <strain evidence="3">NBRC 109709</strain>
    </source>
</reference>
<gene>
    <name evidence="3" type="ORF">Pfra01_001189800</name>
</gene>
<protein>
    <submittedName>
        <fullName evidence="3">Unnamed protein product</fullName>
    </submittedName>
</protein>
<dbReference type="EMBL" id="BSXT01001182">
    <property type="protein sequence ID" value="GMF39704.1"/>
    <property type="molecule type" value="Genomic_DNA"/>
</dbReference>
<feature type="region of interest" description="Disordered" evidence="1">
    <location>
        <begin position="671"/>
        <end position="694"/>
    </location>
</feature>
<dbReference type="Proteomes" id="UP001165121">
    <property type="component" value="Unassembled WGS sequence"/>
</dbReference>
<accession>A0A9W6XI22</accession>
<feature type="transmembrane region" description="Helical" evidence="2">
    <location>
        <begin position="501"/>
        <end position="519"/>
    </location>
</feature>
<keyword evidence="2" id="KW-0812">Transmembrane</keyword>